<reference evidence="4 5" key="1">
    <citation type="submission" date="2016-11" db="EMBL/GenBank/DDBJ databases">
        <title>The macronuclear genome of Stentor coeruleus: a giant cell with tiny introns.</title>
        <authorList>
            <person name="Slabodnick M."/>
            <person name="Ruby J.G."/>
            <person name="Reiff S.B."/>
            <person name="Swart E.C."/>
            <person name="Gosai S."/>
            <person name="Prabakaran S."/>
            <person name="Witkowska E."/>
            <person name="Larue G.E."/>
            <person name="Fisher S."/>
            <person name="Freeman R.M."/>
            <person name="Gunawardena J."/>
            <person name="Chu W."/>
            <person name="Stover N.A."/>
            <person name="Gregory B.D."/>
            <person name="Nowacki M."/>
            <person name="Derisi J."/>
            <person name="Roy S.W."/>
            <person name="Marshall W.F."/>
            <person name="Sood P."/>
        </authorList>
    </citation>
    <scope>NUCLEOTIDE SEQUENCE [LARGE SCALE GENOMIC DNA]</scope>
    <source>
        <strain evidence="4">WM001</strain>
    </source>
</reference>
<feature type="domain" description="EF-hand" evidence="3">
    <location>
        <begin position="525"/>
        <end position="560"/>
    </location>
</feature>
<evidence type="ECO:0000259" key="2">
    <source>
        <dbReference type="PROSITE" id="PS50011"/>
    </source>
</evidence>
<dbReference type="Gene3D" id="3.30.200.20">
    <property type="entry name" value="Phosphorylase Kinase, domain 1"/>
    <property type="match status" value="1"/>
</dbReference>
<comment type="caution">
    <text evidence="4">The sequence shown here is derived from an EMBL/GenBank/DDBJ whole genome shotgun (WGS) entry which is preliminary data.</text>
</comment>
<dbReference type="Proteomes" id="UP000187209">
    <property type="component" value="Unassembled WGS sequence"/>
</dbReference>
<feature type="domain" description="Protein kinase" evidence="2">
    <location>
        <begin position="25"/>
        <end position="386"/>
    </location>
</feature>
<dbReference type="GO" id="GO:0005737">
    <property type="term" value="C:cytoplasm"/>
    <property type="evidence" value="ECO:0007669"/>
    <property type="project" value="TreeGrafter"/>
</dbReference>
<dbReference type="SUPFAM" id="SSF47473">
    <property type="entry name" value="EF-hand"/>
    <property type="match status" value="1"/>
</dbReference>
<dbReference type="GO" id="GO:0004674">
    <property type="term" value="F:protein serine/threonine kinase activity"/>
    <property type="evidence" value="ECO:0007669"/>
    <property type="project" value="TreeGrafter"/>
</dbReference>
<dbReference type="EMBL" id="MPUH01000220">
    <property type="protein sequence ID" value="OMJ85958.1"/>
    <property type="molecule type" value="Genomic_DNA"/>
</dbReference>
<dbReference type="SUPFAM" id="SSF56112">
    <property type="entry name" value="Protein kinase-like (PK-like)"/>
    <property type="match status" value="1"/>
</dbReference>
<organism evidence="4 5">
    <name type="scientific">Stentor coeruleus</name>
    <dbReference type="NCBI Taxonomy" id="5963"/>
    <lineage>
        <taxon>Eukaryota</taxon>
        <taxon>Sar</taxon>
        <taxon>Alveolata</taxon>
        <taxon>Ciliophora</taxon>
        <taxon>Postciliodesmatophora</taxon>
        <taxon>Heterotrichea</taxon>
        <taxon>Heterotrichida</taxon>
        <taxon>Stentoridae</taxon>
        <taxon>Stentor</taxon>
    </lineage>
</organism>
<dbReference type="InterPro" id="IPR011009">
    <property type="entry name" value="Kinase-like_dom_sf"/>
</dbReference>
<evidence type="ECO:0000313" key="5">
    <source>
        <dbReference type="Proteomes" id="UP000187209"/>
    </source>
</evidence>
<dbReference type="InterPro" id="IPR008266">
    <property type="entry name" value="Tyr_kinase_AS"/>
</dbReference>
<dbReference type="GO" id="GO:0005509">
    <property type="term" value="F:calcium ion binding"/>
    <property type="evidence" value="ECO:0007669"/>
    <property type="project" value="InterPro"/>
</dbReference>
<dbReference type="GO" id="GO:0005524">
    <property type="term" value="F:ATP binding"/>
    <property type="evidence" value="ECO:0007669"/>
    <property type="project" value="InterPro"/>
</dbReference>
<proteinExistence type="inferred from homology"/>
<evidence type="ECO:0000259" key="3">
    <source>
        <dbReference type="PROSITE" id="PS50222"/>
    </source>
</evidence>
<accession>A0A1R2CAC1</accession>
<dbReference type="InterPro" id="IPR002048">
    <property type="entry name" value="EF_hand_dom"/>
</dbReference>
<evidence type="ECO:0008006" key="6">
    <source>
        <dbReference type="Google" id="ProtNLM"/>
    </source>
</evidence>
<comment type="similarity">
    <text evidence="1">Belongs to the protein kinase superfamily. Ser/Thr protein kinase family. CDPK subfamily.</text>
</comment>
<dbReference type="GO" id="GO:0044773">
    <property type="term" value="P:mitotic DNA damage checkpoint signaling"/>
    <property type="evidence" value="ECO:0007669"/>
    <property type="project" value="TreeGrafter"/>
</dbReference>
<dbReference type="PROSITE" id="PS50011">
    <property type="entry name" value="PROTEIN_KINASE_DOM"/>
    <property type="match status" value="1"/>
</dbReference>
<dbReference type="OrthoDB" id="10020333at2759"/>
<dbReference type="PANTHER" id="PTHR44167:SF18">
    <property type="entry name" value="PROTEIN KINASE DOMAIN-CONTAINING PROTEIN"/>
    <property type="match status" value="1"/>
</dbReference>
<dbReference type="AlphaFoldDB" id="A0A1R2CAC1"/>
<evidence type="ECO:0000313" key="4">
    <source>
        <dbReference type="EMBL" id="OMJ85958.1"/>
    </source>
</evidence>
<dbReference type="GO" id="GO:0005634">
    <property type="term" value="C:nucleus"/>
    <property type="evidence" value="ECO:0007669"/>
    <property type="project" value="TreeGrafter"/>
</dbReference>
<keyword evidence="5" id="KW-1185">Reference proteome</keyword>
<evidence type="ECO:0000256" key="1">
    <source>
        <dbReference type="ARBA" id="ARBA00024334"/>
    </source>
</evidence>
<dbReference type="PANTHER" id="PTHR44167">
    <property type="entry name" value="OVARIAN-SPECIFIC SERINE/THREONINE-PROTEIN KINASE LOK-RELATED"/>
    <property type="match status" value="1"/>
</dbReference>
<dbReference type="InterPro" id="IPR000719">
    <property type="entry name" value="Prot_kinase_dom"/>
</dbReference>
<name>A0A1R2CAC1_9CILI</name>
<dbReference type="Gene3D" id="1.10.510.10">
    <property type="entry name" value="Transferase(Phosphotransferase) domain 1"/>
    <property type="match status" value="1"/>
</dbReference>
<dbReference type="Pfam" id="PF00069">
    <property type="entry name" value="Pkinase"/>
    <property type="match status" value="2"/>
</dbReference>
<dbReference type="InterPro" id="IPR011992">
    <property type="entry name" value="EF-hand-dom_pair"/>
</dbReference>
<gene>
    <name evidence="4" type="ORF">SteCoe_12590</name>
</gene>
<protein>
    <recommendedName>
        <fullName evidence="6">Protein kinase domain-containing protein</fullName>
    </recommendedName>
</protein>
<dbReference type="Gene3D" id="1.10.238.10">
    <property type="entry name" value="EF-hand"/>
    <property type="match status" value="1"/>
</dbReference>
<dbReference type="PROSITE" id="PS00109">
    <property type="entry name" value="PROTEIN_KINASE_TYR"/>
    <property type="match status" value="1"/>
</dbReference>
<dbReference type="PROSITE" id="PS50222">
    <property type="entry name" value="EF_HAND_2"/>
    <property type="match status" value="1"/>
</dbReference>
<sequence>MGGQSSTLKLDNSNKFFKRNIKVDYEIKGHIAIGEFSIIYDAESRDFKYQRAIQEISRSKMTEEDYKQLSETIKVLQNVQCPNIVKLYEVFEMPYSYYLVYEKINPETLMEKILKNKEEAENSHFPSVLFKAEEIKYFMKQILYALSICHSHNIIHKDIRPENFLVDGDELTLIDFRLAQIVEEIPRFRTRQSMRYIRSPINEEIFRAQDSLVEEDNYRMVRSGSNYKPVEINEARKSNIIPLNIGRMNQREIKNTKTHKKFGQFHYRAPETFKKEYYYQSDIWSAGIIFYILCTGNLPPSDLQLNTKHFSKMQSSESQYYADTPRFKNPFIPKKKFDTNSDDIYFVNEISSQILSDEGKDLMKQMLNQAYDRRISALTAMRHDYFKKDKIPEDFNFEQKKKTIINCVNNSQKNFTNVMLKKLVNLGIAKCEEEEKIASKEFKSLDDNCSGVLDNDIIRRMSINTDEEEIKLDEKQDLHIEYQDYIVNSIDWGTVDLKGMITLYFKKLGKSVLTKDEIRNEFIEVGDDEMDNFIKKADTDGDSHFSQEELCDYLIKEITQVEEEIEI</sequence>